<dbReference type="HAMAP" id="MF_01185">
    <property type="entry name" value="FliW"/>
    <property type="match status" value="1"/>
</dbReference>
<dbReference type="RefSeq" id="WP_378097895.1">
    <property type="nucleotide sequence ID" value="NZ_JBHSEP010000011.1"/>
</dbReference>
<dbReference type="Pfam" id="PF02623">
    <property type="entry name" value="FliW"/>
    <property type="match status" value="1"/>
</dbReference>
<keyword evidence="1 4" id="KW-0963">Cytoplasm</keyword>
<dbReference type="InterPro" id="IPR003775">
    <property type="entry name" value="Flagellar_assembly_factor_FliW"/>
</dbReference>
<name>A0ABV9FF73_9BACL</name>
<keyword evidence="6" id="KW-1185">Reference proteome</keyword>
<dbReference type="InterPro" id="IPR024046">
    <property type="entry name" value="Flagellar_assmbl_FliW_dom_sf"/>
</dbReference>
<comment type="subcellular location">
    <subcellularLocation>
        <location evidence="4">Cytoplasm</location>
    </subcellularLocation>
</comment>
<evidence type="ECO:0000256" key="2">
    <source>
        <dbReference type="ARBA" id="ARBA00022795"/>
    </source>
</evidence>
<evidence type="ECO:0000256" key="3">
    <source>
        <dbReference type="ARBA" id="ARBA00022845"/>
    </source>
</evidence>
<comment type="similarity">
    <text evidence="4">Belongs to the FliW family.</text>
</comment>
<evidence type="ECO:0000313" key="6">
    <source>
        <dbReference type="Proteomes" id="UP001596028"/>
    </source>
</evidence>
<keyword evidence="5" id="KW-0282">Flagellum</keyword>
<dbReference type="SUPFAM" id="SSF141457">
    <property type="entry name" value="BH3618-like"/>
    <property type="match status" value="1"/>
</dbReference>
<proteinExistence type="inferred from homology"/>
<evidence type="ECO:0000313" key="5">
    <source>
        <dbReference type="EMBL" id="MFC4599665.1"/>
    </source>
</evidence>
<dbReference type="Proteomes" id="UP001596028">
    <property type="component" value="Unassembled WGS sequence"/>
</dbReference>
<evidence type="ECO:0000256" key="4">
    <source>
        <dbReference type="HAMAP-Rule" id="MF_01185"/>
    </source>
</evidence>
<dbReference type="PANTHER" id="PTHR39190">
    <property type="entry name" value="FLAGELLAR ASSEMBLY FACTOR FLIW"/>
    <property type="match status" value="1"/>
</dbReference>
<reference evidence="6" key="1">
    <citation type="journal article" date="2019" name="Int. J. Syst. Evol. Microbiol.">
        <title>The Global Catalogue of Microorganisms (GCM) 10K type strain sequencing project: providing services to taxonomists for standard genome sequencing and annotation.</title>
        <authorList>
            <consortium name="The Broad Institute Genomics Platform"/>
            <consortium name="The Broad Institute Genome Sequencing Center for Infectious Disease"/>
            <person name="Wu L."/>
            <person name="Ma J."/>
        </authorList>
    </citation>
    <scope>NUCLEOTIDE SEQUENCE [LARGE SCALE GENOMIC DNA]</scope>
    <source>
        <strain evidence="6">CCUG 49571</strain>
    </source>
</reference>
<evidence type="ECO:0000256" key="1">
    <source>
        <dbReference type="ARBA" id="ARBA00022490"/>
    </source>
</evidence>
<comment type="function">
    <text evidence="4">Acts as an anti-CsrA protein, binds CsrA and prevents it from repressing translation of its target genes, one of which is flagellin. Binds to flagellin and participates in the assembly of the flagellum.</text>
</comment>
<dbReference type="EMBL" id="JBHSEP010000011">
    <property type="protein sequence ID" value="MFC4599665.1"/>
    <property type="molecule type" value="Genomic_DNA"/>
</dbReference>
<keyword evidence="4" id="KW-0143">Chaperone</keyword>
<keyword evidence="5" id="KW-0966">Cell projection</keyword>
<keyword evidence="2 4" id="KW-1005">Bacterial flagellum biogenesis</keyword>
<keyword evidence="3 4" id="KW-0810">Translation regulation</keyword>
<dbReference type="PANTHER" id="PTHR39190:SF1">
    <property type="entry name" value="FLAGELLAR ASSEMBLY FACTOR FLIW"/>
    <property type="match status" value="1"/>
</dbReference>
<keyword evidence="5" id="KW-0969">Cilium</keyword>
<accession>A0ABV9FF73</accession>
<protein>
    <recommendedName>
        <fullName evidence="4">Flagellar assembly factor FliW</fullName>
    </recommendedName>
</protein>
<sequence>MNKQETVIRSERYGELVLSESQIIRFSKGIVGLQNIESYGLIAMEDTPFYILHALEEQLSFILIPAEKAVRDYGFEIDEETVELLSIQKLEDVVTFLIVNIIDDTLYINLKAPLLIAPNQRTGCQFVIHQSDYPIRHPLTGKEES</sequence>
<organism evidence="5 6">
    <name type="scientific">Cohnella hongkongensis</name>
    <dbReference type="NCBI Taxonomy" id="178337"/>
    <lineage>
        <taxon>Bacteria</taxon>
        <taxon>Bacillati</taxon>
        <taxon>Bacillota</taxon>
        <taxon>Bacilli</taxon>
        <taxon>Bacillales</taxon>
        <taxon>Paenibacillaceae</taxon>
        <taxon>Cohnella</taxon>
    </lineage>
</organism>
<comment type="subunit">
    <text evidence="4">Interacts with translational regulator CsrA and flagellin(s).</text>
</comment>
<comment type="caution">
    <text evidence="5">The sequence shown here is derived from an EMBL/GenBank/DDBJ whole genome shotgun (WGS) entry which is preliminary data.</text>
</comment>
<dbReference type="Gene3D" id="2.30.290.10">
    <property type="entry name" value="BH3618-like"/>
    <property type="match status" value="1"/>
</dbReference>
<gene>
    <name evidence="4 5" type="primary">fliW</name>
    <name evidence="5" type="ORF">ACFO3S_15540</name>
</gene>